<dbReference type="STRING" id="394193.SAMN04489732_107250"/>
<reference evidence="2 3" key="1">
    <citation type="submission" date="2016-10" db="EMBL/GenBank/DDBJ databases">
        <authorList>
            <person name="de Groot N.N."/>
        </authorList>
    </citation>
    <scope>NUCLEOTIDE SEQUENCE [LARGE SCALE GENOMIC DNA]</scope>
    <source>
        <strain evidence="2 3">DSM 44993</strain>
    </source>
</reference>
<protein>
    <recommendedName>
        <fullName evidence="4">Papain-like cysteine protease AvrRpt2</fullName>
    </recommendedName>
</protein>
<proteinExistence type="predicted"/>
<keyword evidence="1" id="KW-0732">Signal</keyword>
<dbReference type="Proteomes" id="UP000198582">
    <property type="component" value="Unassembled WGS sequence"/>
</dbReference>
<organism evidence="2 3">
    <name type="scientific">Amycolatopsis saalfeldensis</name>
    <dbReference type="NCBI Taxonomy" id="394193"/>
    <lineage>
        <taxon>Bacteria</taxon>
        <taxon>Bacillati</taxon>
        <taxon>Actinomycetota</taxon>
        <taxon>Actinomycetes</taxon>
        <taxon>Pseudonocardiales</taxon>
        <taxon>Pseudonocardiaceae</taxon>
        <taxon>Amycolatopsis</taxon>
    </lineage>
</organism>
<dbReference type="InterPro" id="IPR006311">
    <property type="entry name" value="TAT_signal"/>
</dbReference>
<evidence type="ECO:0000313" key="2">
    <source>
        <dbReference type="EMBL" id="SEP39274.1"/>
    </source>
</evidence>
<evidence type="ECO:0000256" key="1">
    <source>
        <dbReference type="SAM" id="SignalP"/>
    </source>
</evidence>
<dbReference type="Pfam" id="PF12385">
    <property type="entry name" value="Peptidase_C70"/>
    <property type="match status" value="1"/>
</dbReference>
<evidence type="ECO:0000313" key="3">
    <source>
        <dbReference type="Proteomes" id="UP000198582"/>
    </source>
</evidence>
<feature type="chain" id="PRO_5011760806" description="Papain-like cysteine protease AvrRpt2" evidence="1">
    <location>
        <begin position="33"/>
        <end position="227"/>
    </location>
</feature>
<keyword evidence="3" id="KW-1185">Reference proteome</keyword>
<dbReference type="OrthoDB" id="5148996at2"/>
<evidence type="ECO:0008006" key="4">
    <source>
        <dbReference type="Google" id="ProtNLM"/>
    </source>
</evidence>
<dbReference type="AlphaFoldDB" id="A0A1H8XGW9"/>
<dbReference type="Gene3D" id="3.90.70.10">
    <property type="entry name" value="Cysteine proteinases"/>
    <property type="match status" value="1"/>
</dbReference>
<gene>
    <name evidence="2" type="ORF">SAMN04489732_107250</name>
</gene>
<name>A0A1H8XGW9_9PSEU</name>
<dbReference type="EMBL" id="FOEF01000007">
    <property type="protein sequence ID" value="SEP39274.1"/>
    <property type="molecule type" value="Genomic_DNA"/>
</dbReference>
<accession>A0A1H8XGW9</accession>
<dbReference type="InterPro" id="IPR022118">
    <property type="entry name" value="Peptidase_C70_AvrRpt2"/>
</dbReference>
<sequence length="227" mass="24221">MDYRSTRRAVRAVVATGATALALAMLPASAFAQSGGDANRPNGLEKTGTHTQVRTIAPLGAASSAHAMPASKQLDYSQQVQQNDEWCWAADGSSIEQSQGGSASQEEFCAAGKGAQVGNCLNEAAQISEIVQGFQGTGFSAQDAGGPISYNSIMQQVDGGILNLTGIYWTSGGGHAEVIYGYDSSNQSIMLGDPWPSYQRYQTWDYSQYQRNAQFTWNDTVVNIRKG</sequence>
<dbReference type="RefSeq" id="WP_091618145.1">
    <property type="nucleotide sequence ID" value="NZ_FOEF01000007.1"/>
</dbReference>
<dbReference type="PROSITE" id="PS51318">
    <property type="entry name" value="TAT"/>
    <property type="match status" value="1"/>
</dbReference>
<feature type="signal peptide" evidence="1">
    <location>
        <begin position="1"/>
        <end position="32"/>
    </location>
</feature>